<dbReference type="Gene3D" id="2.30.130.40">
    <property type="entry name" value="LON domain-like"/>
    <property type="match status" value="1"/>
</dbReference>
<dbReference type="Gene3D" id="1.20.58.1480">
    <property type="match status" value="1"/>
</dbReference>
<feature type="compositionally biased region" description="Pro residues" evidence="1">
    <location>
        <begin position="62"/>
        <end position="90"/>
    </location>
</feature>
<dbReference type="SMART" id="SM00464">
    <property type="entry name" value="LON"/>
    <property type="match status" value="1"/>
</dbReference>
<evidence type="ECO:0000259" key="2">
    <source>
        <dbReference type="PROSITE" id="PS51787"/>
    </source>
</evidence>
<dbReference type="RefSeq" id="WP_203706537.1">
    <property type="nucleotide sequence ID" value="NZ_BAAALU010000035.1"/>
</dbReference>
<organism evidence="3 4">
    <name type="scientific">Asanoa iriomotensis</name>
    <dbReference type="NCBI Taxonomy" id="234613"/>
    <lineage>
        <taxon>Bacteria</taxon>
        <taxon>Bacillati</taxon>
        <taxon>Actinomycetota</taxon>
        <taxon>Actinomycetes</taxon>
        <taxon>Micromonosporales</taxon>
        <taxon>Micromonosporaceae</taxon>
        <taxon>Asanoa</taxon>
    </lineage>
</organism>
<proteinExistence type="predicted"/>
<accession>A0ABQ4CBL4</accession>
<dbReference type="PANTHER" id="PTHR46732">
    <property type="entry name" value="ATP-DEPENDENT PROTEASE LA (LON) DOMAIN PROTEIN"/>
    <property type="match status" value="1"/>
</dbReference>
<evidence type="ECO:0000313" key="4">
    <source>
        <dbReference type="Proteomes" id="UP000624325"/>
    </source>
</evidence>
<feature type="domain" description="Lon N-terminal" evidence="2">
    <location>
        <begin position="5"/>
        <end position="235"/>
    </location>
</feature>
<dbReference type="InterPro" id="IPR015947">
    <property type="entry name" value="PUA-like_sf"/>
</dbReference>
<dbReference type="EMBL" id="BONC01000052">
    <property type="protein sequence ID" value="GIF59710.1"/>
    <property type="molecule type" value="Genomic_DNA"/>
</dbReference>
<dbReference type="SUPFAM" id="SSF88697">
    <property type="entry name" value="PUA domain-like"/>
    <property type="match status" value="1"/>
</dbReference>
<feature type="region of interest" description="Disordered" evidence="1">
    <location>
        <begin position="57"/>
        <end position="94"/>
    </location>
</feature>
<dbReference type="InterPro" id="IPR046336">
    <property type="entry name" value="Lon_prtase_N_sf"/>
</dbReference>
<dbReference type="Proteomes" id="UP000624325">
    <property type="component" value="Unassembled WGS sequence"/>
</dbReference>
<dbReference type="PANTHER" id="PTHR46732:SF8">
    <property type="entry name" value="ATP-DEPENDENT PROTEASE LA (LON) DOMAIN PROTEIN"/>
    <property type="match status" value="1"/>
</dbReference>
<evidence type="ECO:0000313" key="3">
    <source>
        <dbReference type="EMBL" id="GIF59710.1"/>
    </source>
</evidence>
<reference evidence="3 4" key="1">
    <citation type="submission" date="2021-01" db="EMBL/GenBank/DDBJ databases">
        <title>Whole genome shotgun sequence of Asanoa iriomotensis NBRC 100142.</title>
        <authorList>
            <person name="Komaki H."/>
            <person name="Tamura T."/>
        </authorList>
    </citation>
    <scope>NUCLEOTIDE SEQUENCE [LARGE SCALE GENOMIC DNA]</scope>
    <source>
        <strain evidence="3 4">NBRC 100142</strain>
    </source>
</reference>
<dbReference type="Pfam" id="PF02190">
    <property type="entry name" value="LON_substr_bdg"/>
    <property type="match status" value="1"/>
</dbReference>
<comment type="caution">
    <text evidence="3">The sequence shown here is derived from an EMBL/GenBank/DDBJ whole genome shotgun (WGS) entry which is preliminary data.</text>
</comment>
<name>A0ABQ4CBL4_9ACTN</name>
<keyword evidence="4" id="KW-1185">Reference proteome</keyword>
<gene>
    <name evidence="3" type="ORF">Air01nite_58050</name>
</gene>
<protein>
    <recommendedName>
        <fullName evidence="2">Lon N-terminal domain-containing protein</fullName>
    </recommendedName>
</protein>
<evidence type="ECO:0000256" key="1">
    <source>
        <dbReference type="SAM" id="MobiDB-lite"/>
    </source>
</evidence>
<dbReference type="PROSITE" id="PS51787">
    <property type="entry name" value="LON_N"/>
    <property type="match status" value="1"/>
</dbReference>
<sequence length="258" mass="28338">MTSRLPVFPLGTVLFPGLVLPLHIFEERYRDLVKHLLSRPDGDPREFGVVAIKQGWETSPTAVPPGPPSTQPPRLGPVPTTTPLPPPPAAAPAGPGDVALHEIGCTAELRQVTELPDGRYDIVTVGRRRFRVVSIDRTTEPYLMAEVEWLPEPAGQEELADLLAPRVLAVFRQYLTLIRADEQELTEQLPEDPTVLSHLVAATAALTLEDRQRLLATPDTAGRLRSELRMLSRESALLRQVRAVPVPLRELAVPASPN</sequence>
<dbReference type="InterPro" id="IPR003111">
    <property type="entry name" value="Lon_prtase_N"/>
</dbReference>